<reference evidence="1" key="1">
    <citation type="submission" date="2023-04" db="EMBL/GenBank/DDBJ databases">
        <title>Ambrosiozyma monospora NBRC 10751.</title>
        <authorList>
            <person name="Ichikawa N."/>
            <person name="Sato H."/>
            <person name="Tonouchi N."/>
        </authorList>
    </citation>
    <scope>NUCLEOTIDE SEQUENCE</scope>
    <source>
        <strain evidence="1">NBRC 10751</strain>
    </source>
</reference>
<protein>
    <submittedName>
        <fullName evidence="1">Unnamed protein product</fullName>
    </submittedName>
</protein>
<dbReference type="Proteomes" id="UP001165064">
    <property type="component" value="Unassembled WGS sequence"/>
</dbReference>
<accession>A0ACB5TRE9</accession>
<gene>
    <name evidence="1" type="ORF">Amon02_000925600</name>
</gene>
<sequence>MLNDCVRVTIPKPAKFHGFPGCYVHLYVFDHRVSWKPWENHPFTVYCTDSEIRIYIKSKTGFTANLHNLLSQIPEGHELQLRVGIEGPYGHAVDVSCYDKVVLVAGGNGVPGPYYHAMNCLKMLDKLGQSEKLPNLEFVWINQTSDNLRWFEQELNELSLLDRGNKVKKLLYLTREKNRVQVQAQAQSQPETQVAACVGADGDVNLGVLAPTAKKSNIRANSTNSVEDATELTTYTTPLLQKQHSYASLPTPITPSTTPRATSTPPQTDQSSSNTPQTTADYQSTPQPESPPPPTMSPALQNYKIIKERPNLHELLSSEISRNGRAVVLTCGSGMMCDSIRDSVAKLVRSQGSKNDCHGDDGKVGFVDLVEELQVWC</sequence>
<evidence type="ECO:0000313" key="2">
    <source>
        <dbReference type="Proteomes" id="UP001165064"/>
    </source>
</evidence>
<keyword evidence="2" id="KW-1185">Reference proteome</keyword>
<name>A0ACB5TRE9_AMBMO</name>
<evidence type="ECO:0000313" key="1">
    <source>
        <dbReference type="EMBL" id="GME93164.1"/>
    </source>
</evidence>
<organism evidence="1 2">
    <name type="scientific">Ambrosiozyma monospora</name>
    <name type="common">Yeast</name>
    <name type="synonym">Endomycopsis monosporus</name>
    <dbReference type="NCBI Taxonomy" id="43982"/>
    <lineage>
        <taxon>Eukaryota</taxon>
        <taxon>Fungi</taxon>
        <taxon>Dikarya</taxon>
        <taxon>Ascomycota</taxon>
        <taxon>Saccharomycotina</taxon>
        <taxon>Pichiomycetes</taxon>
        <taxon>Pichiales</taxon>
        <taxon>Pichiaceae</taxon>
        <taxon>Ambrosiozyma</taxon>
    </lineage>
</organism>
<comment type="caution">
    <text evidence="1">The sequence shown here is derived from an EMBL/GenBank/DDBJ whole genome shotgun (WGS) entry which is preliminary data.</text>
</comment>
<dbReference type="EMBL" id="BSXS01008633">
    <property type="protein sequence ID" value="GME93164.1"/>
    <property type="molecule type" value="Genomic_DNA"/>
</dbReference>
<proteinExistence type="predicted"/>